<evidence type="ECO:0000313" key="2">
    <source>
        <dbReference type="EMBL" id="KAG2607681.1"/>
    </source>
</evidence>
<comment type="caution">
    <text evidence="2">The sequence shown here is derived from an EMBL/GenBank/DDBJ whole genome shotgun (WGS) entry which is preliminary data.</text>
</comment>
<accession>A0A8T0T8E2</accession>
<sequence length="103" mass="10756">MVVVPVFIACDAHVHALRVVCFLFPGDDLRPGPAVGLPVAALLRGRGQVDLYPDIRGREVAVRPLSTHILAPCPAAAPHSSTQPSASTTPTAPPSMLLQPASF</sequence>
<evidence type="ECO:0000313" key="3">
    <source>
        <dbReference type="Proteomes" id="UP000823388"/>
    </source>
</evidence>
<protein>
    <submittedName>
        <fullName evidence="2">Uncharacterized protein</fullName>
    </submittedName>
</protein>
<dbReference type="Proteomes" id="UP000823388">
    <property type="component" value="Chromosome 4N"/>
</dbReference>
<name>A0A8T0T8E2_PANVG</name>
<feature type="region of interest" description="Disordered" evidence="1">
    <location>
        <begin position="75"/>
        <end position="103"/>
    </location>
</feature>
<dbReference type="AlphaFoldDB" id="A0A8T0T8E2"/>
<dbReference type="EMBL" id="CM029044">
    <property type="protein sequence ID" value="KAG2607681.1"/>
    <property type="molecule type" value="Genomic_DNA"/>
</dbReference>
<reference evidence="2" key="1">
    <citation type="submission" date="2020-05" db="EMBL/GenBank/DDBJ databases">
        <title>WGS assembly of Panicum virgatum.</title>
        <authorList>
            <person name="Lovell J.T."/>
            <person name="Jenkins J."/>
            <person name="Shu S."/>
            <person name="Juenger T.E."/>
            <person name="Schmutz J."/>
        </authorList>
    </citation>
    <scope>NUCLEOTIDE SEQUENCE</scope>
    <source>
        <strain evidence="2">AP13</strain>
    </source>
</reference>
<organism evidence="2 3">
    <name type="scientific">Panicum virgatum</name>
    <name type="common">Blackwell switchgrass</name>
    <dbReference type="NCBI Taxonomy" id="38727"/>
    <lineage>
        <taxon>Eukaryota</taxon>
        <taxon>Viridiplantae</taxon>
        <taxon>Streptophyta</taxon>
        <taxon>Embryophyta</taxon>
        <taxon>Tracheophyta</taxon>
        <taxon>Spermatophyta</taxon>
        <taxon>Magnoliopsida</taxon>
        <taxon>Liliopsida</taxon>
        <taxon>Poales</taxon>
        <taxon>Poaceae</taxon>
        <taxon>PACMAD clade</taxon>
        <taxon>Panicoideae</taxon>
        <taxon>Panicodae</taxon>
        <taxon>Paniceae</taxon>
        <taxon>Panicinae</taxon>
        <taxon>Panicum</taxon>
        <taxon>Panicum sect. Hiantes</taxon>
    </lineage>
</organism>
<keyword evidence="3" id="KW-1185">Reference proteome</keyword>
<evidence type="ECO:0000256" key="1">
    <source>
        <dbReference type="SAM" id="MobiDB-lite"/>
    </source>
</evidence>
<feature type="compositionally biased region" description="Low complexity" evidence="1">
    <location>
        <begin position="75"/>
        <end position="90"/>
    </location>
</feature>
<gene>
    <name evidence="2" type="ORF">PVAP13_4NG265711</name>
</gene>
<proteinExistence type="predicted"/>